<reference evidence="3" key="1">
    <citation type="submission" date="2017-06" db="EMBL/GenBank/DDBJ databases">
        <authorList>
            <person name="Varghese N."/>
            <person name="Submissions S."/>
        </authorList>
    </citation>
    <scope>NUCLEOTIDE SEQUENCE [LARGE SCALE GENOMIC DNA]</scope>
    <source>
        <strain evidence="3">JCM 23211</strain>
    </source>
</reference>
<dbReference type="Pfam" id="PF01047">
    <property type="entry name" value="MarR"/>
    <property type="match status" value="1"/>
</dbReference>
<dbReference type="PANTHER" id="PTHR39515">
    <property type="entry name" value="CONSERVED PROTEIN"/>
    <property type="match status" value="1"/>
</dbReference>
<dbReference type="InterPro" id="IPR036390">
    <property type="entry name" value="WH_DNA-bd_sf"/>
</dbReference>
<dbReference type="AlphaFoldDB" id="A0A239GI41"/>
<dbReference type="EMBL" id="FZOW01000004">
    <property type="protein sequence ID" value="SNS68809.1"/>
    <property type="molecule type" value="Genomic_DNA"/>
</dbReference>
<organism evidence="2 3">
    <name type="scientific">Rhodococcoides kyotonense</name>
    <dbReference type="NCBI Taxonomy" id="398843"/>
    <lineage>
        <taxon>Bacteria</taxon>
        <taxon>Bacillati</taxon>
        <taxon>Actinomycetota</taxon>
        <taxon>Actinomycetes</taxon>
        <taxon>Mycobacteriales</taxon>
        <taxon>Nocardiaceae</taxon>
        <taxon>Rhodococcoides</taxon>
    </lineage>
</organism>
<dbReference type="GO" id="GO:0003677">
    <property type="term" value="F:DNA binding"/>
    <property type="evidence" value="ECO:0007669"/>
    <property type="project" value="UniProtKB-KW"/>
</dbReference>
<dbReference type="SUPFAM" id="SSF46785">
    <property type="entry name" value="Winged helix' DNA-binding domain"/>
    <property type="match status" value="1"/>
</dbReference>
<dbReference type="GO" id="GO:0003700">
    <property type="term" value="F:DNA-binding transcription factor activity"/>
    <property type="evidence" value="ECO:0007669"/>
    <property type="project" value="InterPro"/>
</dbReference>
<evidence type="ECO:0000313" key="2">
    <source>
        <dbReference type="EMBL" id="SNS68809.1"/>
    </source>
</evidence>
<keyword evidence="2" id="KW-0238">DNA-binding</keyword>
<evidence type="ECO:0000259" key="1">
    <source>
        <dbReference type="PROSITE" id="PS50995"/>
    </source>
</evidence>
<dbReference type="SMART" id="SM00347">
    <property type="entry name" value="HTH_MARR"/>
    <property type="match status" value="1"/>
</dbReference>
<gene>
    <name evidence="2" type="ORF">SAMN05421642_104254</name>
</gene>
<keyword evidence="3" id="KW-1185">Reference proteome</keyword>
<accession>A0A239GI41</accession>
<dbReference type="Gene3D" id="1.10.10.10">
    <property type="entry name" value="Winged helix-like DNA-binding domain superfamily/Winged helix DNA-binding domain"/>
    <property type="match status" value="1"/>
</dbReference>
<dbReference type="STRING" id="398843.A3K89_16310"/>
<dbReference type="PANTHER" id="PTHR39515:SF2">
    <property type="entry name" value="HTH-TYPE TRANSCRIPTIONAL REGULATOR RV0880"/>
    <property type="match status" value="1"/>
</dbReference>
<dbReference type="InterPro" id="IPR052526">
    <property type="entry name" value="HTH-type_Bedaq_tolerance"/>
</dbReference>
<dbReference type="Proteomes" id="UP000198327">
    <property type="component" value="Unassembled WGS sequence"/>
</dbReference>
<feature type="domain" description="HTH marR-type" evidence="1">
    <location>
        <begin position="28"/>
        <end position="159"/>
    </location>
</feature>
<proteinExistence type="predicted"/>
<dbReference type="InterPro" id="IPR000835">
    <property type="entry name" value="HTH_MarR-typ"/>
</dbReference>
<dbReference type="InterPro" id="IPR036388">
    <property type="entry name" value="WH-like_DNA-bd_sf"/>
</dbReference>
<dbReference type="PROSITE" id="PS50995">
    <property type="entry name" value="HTH_MARR_2"/>
    <property type="match status" value="1"/>
</dbReference>
<evidence type="ECO:0000313" key="3">
    <source>
        <dbReference type="Proteomes" id="UP000198327"/>
    </source>
</evidence>
<protein>
    <submittedName>
        <fullName evidence="2">DNA-binding transcriptional regulator, MarR family</fullName>
    </submittedName>
</protein>
<sequence length="167" mass="18761">MNRPQLHDSTYIISLCNIIRVLEPDALSRDLLVELVTTSSRFARLAARLGSDDHPRAWMRALSLLEEYQPLRISEFARLDRCSQPSATALLGKLAERGLVERTTDPSDSRAVLVEMTDDGVEWLRAGRTYIGDGLLPYLSDFEPDQLKKLTAGLSELRTMLKTSISE</sequence>
<name>A0A239GI41_9NOCA</name>